<reference evidence="2" key="1">
    <citation type="journal article" date="2021" name="Nat. Commun.">
        <title>Genetic determinants of endophytism in the Arabidopsis root mycobiome.</title>
        <authorList>
            <person name="Mesny F."/>
            <person name="Miyauchi S."/>
            <person name="Thiergart T."/>
            <person name="Pickel B."/>
            <person name="Atanasova L."/>
            <person name="Karlsson M."/>
            <person name="Huettel B."/>
            <person name="Barry K.W."/>
            <person name="Haridas S."/>
            <person name="Chen C."/>
            <person name="Bauer D."/>
            <person name="Andreopoulos W."/>
            <person name="Pangilinan J."/>
            <person name="LaButti K."/>
            <person name="Riley R."/>
            <person name="Lipzen A."/>
            <person name="Clum A."/>
            <person name="Drula E."/>
            <person name="Henrissat B."/>
            <person name="Kohler A."/>
            <person name="Grigoriev I.V."/>
            <person name="Martin F.M."/>
            <person name="Hacquard S."/>
        </authorList>
    </citation>
    <scope>NUCLEOTIDE SEQUENCE</scope>
    <source>
        <strain evidence="2">MPI-CAGE-CH-0230</strain>
    </source>
</reference>
<dbReference type="RefSeq" id="XP_046003850.1">
    <property type="nucleotide sequence ID" value="XM_046156087.1"/>
</dbReference>
<comment type="caution">
    <text evidence="2">The sequence shown here is derived from an EMBL/GenBank/DDBJ whole genome shotgun (WGS) entry which is preliminary data.</text>
</comment>
<evidence type="ECO:0000256" key="1">
    <source>
        <dbReference type="SAM" id="Coils"/>
    </source>
</evidence>
<gene>
    <name evidence="2" type="ORF">B0I36DRAFT_342508</name>
</gene>
<dbReference type="InterPro" id="IPR038279">
    <property type="entry name" value="Ndc10_dom2_sf"/>
</dbReference>
<dbReference type="GeneID" id="70185633"/>
<keyword evidence="3" id="KW-1185">Reference proteome</keyword>
<name>A0A9P8XSC6_9PEZI</name>
<evidence type="ECO:0000313" key="3">
    <source>
        <dbReference type="Proteomes" id="UP000756346"/>
    </source>
</evidence>
<dbReference type="AlphaFoldDB" id="A0A9P8XSC6"/>
<dbReference type="GO" id="GO:0003677">
    <property type="term" value="F:DNA binding"/>
    <property type="evidence" value="ECO:0007669"/>
    <property type="project" value="InterPro"/>
</dbReference>
<accession>A0A9P8XSC6</accession>
<protein>
    <submittedName>
        <fullName evidence="2">Uncharacterized protein</fullName>
    </submittedName>
</protein>
<dbReference type="Proteomes" id="UP000756346">
    <property type="component" value="Unassembled WGS sequence"/>
</dbReference>
<proteinExistence type="predicted"/>
<feature type="coiled-coil region" evidence="1">
    <location>
        <begin position="61"/>
        <end position="88"/>
    </location>
</feature>
<organism evidence="2 3">
    <name type="scientific">Microdochium trichocladiopsis</name>
    <dbReference type="NCBI Taxonomy" id="1682393"/>
    <lineage>
        <taxon>Eukaryota</taxon>
        <taxon>Fungi</taxon>
        <taxon>Dikarya</taxon>
        <taxon>Ascomycota</taxon>
        <taxon>Pezizomycotina</taxon>
        <taxon>Sordariomycetes</taxon>
        <taxon>Xylariomycetidae</taxon>
        <taxon>Xylariales</taxon>
        <taxon>Microdochiaceae</taxon>
        <taxon>Microdochium</taxon>
    </lineage>
</organism>
<sequence length="181" mass="20159">MVSYPDHPIFKSNVFHTEEFLNFAASVREIHETASNDPYYEIVEQAIPAVAEKLRLVATQQADILRSNQRLERKVTSLEREVHSLRQLSWRVTMDIRPDGQELVQVHQLAHQGSPHAASPAPAVAPAVVPEGLNRAPLTPPVAVAAARGERAPQYRLPRDIKTILGWTKLWKEGLPGNALS</sequence>
<keyword evidence="1" id="KW-0175">Coiled coil</keyword>
<evidence type="ECO:0000313" key="2">
    <source>
        <dbReference type="EMBL" id="KAH7009189.1"/>
    </source>
</evidence>
<dbReference type="Gene3D" id="1.10.443.20">
    <property type="entry name" value="Centromere DNA-binding protein complex CBF3 subunit, domain 2"/>
    <property type="match status" value="1"/>
</dbReference>
<dbReference type="EMBL" id="JAGTJQ010000019">
    <property type="protein sequence ID" value="KAH7009189.1"/>
    <property type="molecule type" value="Genomic_DNA"/>
</dbReference>